<dbReference type="RefSeq" id="WP_173198114.1">
    <property type="nucleotide sequence ID" value="NZ_JABFCX010000002.1"/>
</dbReference>
<dbReference type="EMBL" id="JABFCX010000002">
    <property type="protein sequence ID" value="NNU16136.1"/>
    <property type="molecule type" value="Genomic_DNA"/>
</dbReference>
<evidence type="ECO:0000256" key="1">
    <source>
        <dbReference type="SAM" id="Phobius"/>
    </source>
</evidence>
<dbReference type="Proteomes" id="UP000536835">
    <property type="component" value="Unassembled WGS sequence"/>
</dbReference>
<comment type="caution">
    <text evidence="2">The sequence shown here is derived from an EMBL/GenBank/DDBJ whole genome shotgun (WGS) entry which is preliminary data.</text>
</comment>
<proteinExistence type="predicted"/>
<evidence type="ECO:0000313" key="2">
    <source>
        <dbReference type="EMBL" id="NNU16136.1"/>
    </source>
</evidence>
<name>A0A7Y3RM73_9PROT</name>
<keyword evidence="3" id="KW-1185">Reference proteome</keyword>
<organism evidence="2 3">
    <name type="scientific">Parvularcula mediterranea</name>
    <dbReference type="NCBI Taxonomy" id="2732508"/>
    <lineage>
        <taxon>Bacteria</taxon>
        <taxon>Pseudomonadati</taxon>
        <taxon>Pseudomonadota</taxon>
        <taxon>Alphaproteobacteria</taxon>
        <taxon>Parvularculales</taxon>
        <taxon>Parvularculaceae</taxon>
        <taxon>Parvularcula</taxon>
    </lineage>
</organism>
<accession>A0A7Y3RM73</accession>
<sequence>MQSFNDAQKLREAKRAYQNVLFRNETIRNASSPVALCALFLTLAAALPGALLLQKRSEEAQQVPYLEIAISGEPERISPATGRENLNNGQQ</sequence>
<feature type="transmembrane region" description="Helical" evidence="1">
    <location>
        <begin position="33"/>
        <end position="53"/>
    </location>
</feature>
<dbReference type="AlphaFoldDB" id="A0A7Y3RM73"/>
<keyword evidence="1" id="KW-0472">Membrane</keyword>
<reference evidence="2 3" key="1">
    <citation type="submission" date="2020-05" db="EMBL/GenBank/DDBJ databases">
        <title>Parvularcula mediterraneae sp. nov., isolated from polypropylene straw from shallow seawater of the seashore of Laganas in Zakynthos island, Greece.</title>
        <authorList>
            <person name="Szabo I."/>
            <person name="Al-Omari J."/>
            <person name="Rado J."/>
            <person name="Szerdahelyi G.S."/>
        </authorList>
    </citation>
    <scope>NUCLEOTIDE SEQUENCE [LARGE SCALE GENOMIC DNA]</scope>
    <source>
        <strain evidence="2 3">ZS-1/3</strain>
    </source>
</reference>
<keyword evidence="1" id="KW-1133">Transmembrane helix</keyword>
<gene>
    <name evidence="2" type="ORF">HK107_07350</name>
</gene>
<protein>
    <submittedName>
        <fullName evidence="2">Uncharacterized protein</fullName>
    </submittedName>
</protein>
<evidence type="ECO:0000313" key="3">
    <source>
        <dbReference type="Proteomes" id="UP000536835"/>
    </source>
</evidence>
<keyword evidence="1" id="KW-0812">Transmembrane</keyword>